<organism evidence="1 2">
    <name type="scientific">Vitis vinifera</name>
    <name type="common">Grape</name>
    <dbReference type="NCBI Taxonomy" id="29760"/>
    <lineage>
        <taxon>Eukaryota</taxon>
        <taxon>Viridiplantae</taxon>
        <taxon>Streptophyta</taxon>
        <taxon>Embryophyta</taxon>
        <taxon>Tracheophyta</taxon>
        <taxon>Spermatophyta</taxon>
        <taxon>Magnoliopsida</taxon>
        <taxon>eudicotyledons</taxon>
        <taxon>Gunneridae</taxon>
        <taxon>Pentapetalae</taxon>
        <taxon>rosids</taxon>
        <taxon>Vitales</taxon>
        <taxon>Vitaceae</taxon>
        <taxon>Viteae</taxon>
        <taxon>Vitis</taxon>
    </lineage>
</organism>
<gene>
    <name evidence="1" type="ORF">CK203_087576</name>
</gene>
<evidence type="ECO:0000313" key="1">
    <source>
        <dbReference type="EMBL" id="RVW53158.1"/>
    </source>
</evidence>
<proteinExistence type="predicted"/>
<reference evidence="1 2" key="1">
    <citation type="journal article" date="2018" name="PLoS Genet.">
        <title>Population sequencing reveals clonal diversity and ancestral inbreeding in the grapevine cultivar Chardonnay.</title>
        <authorList>
            <person name="Roach M.J."/>
            <person name="Johnson D.L."/>
            <person name="Bohlmann J."/>
            <person name="van Vuuren H.J."/>
            <person name="Jones S.J."/>
            <person name="Pretorius I.S."/>
            <person name="Schmidt S.A."/>
            <person name="Borneman A.R."/>
        </authorList>
    </citation>
    <scope>NUCLEOTIDE SEQUENCE [LARGE SCALE GENOMIC DNA]</scope>
    <source>
        <strain evidence="2">cv. Chardonnay</strain>
        <tissue evidence="1">Leaf</tissue>
    </source>
</reference>
<name>A0A438EZH7_VITVI</name>
<protein>
    <submittedName>
        <fullName evidence="1">Uncharacterized protein</fullName>
    </submittedName>
</protein>
<dbReference type="PANTHER" id="PTHR34835">
    <property type="entry name" value="OS07G0283600 PROTEIN-RELATED"/>
    <property type="match status" value="1"/>
</dbReference>
<sequence length="203" mass="23345">MATEKRKRKEHVPPTCTQVKLPKSRCSGKKFITAIARLAPVKQQAIREMGFGGLLTFACRELRYELCGWLISQYDFTYHRLNMETGNAITVNEEHVNRVMGIPNSGLDVVILKRTTPSNRTYTLRVLEQNLENLPVCDDFLKSFLIFSCATLLAPNSKLEGSHDLWDTIWDGDVGVQRNWAKFLLKHLEDGIKEYRQKQPTYI</sequence>
<dbReference type="Proteomes" id="UP000288805">
    <property type="component" value="Unassembled WGS sequence"/>
</dbReference>
<dbReference type="AlphaFoldDB" id="A0A438EZH7"/>
<evidence type="ECO:0000313" key="2">
    <source>
        <dbReference type="Proteomes" id="UP000288805"/>
    </source>
</evidence>
<accession>A0A438EZH7</accession>
<comment type="caution">
    <text evidence="1">The sequence shown here is derived from an EMBL/GenBank/DDBJ whole genome shotgun (WGS) entry which is preliminary data.</text>
</comment>
<dbReference type="EMBL" id="QGNW01001156">
    <property type="protein sequence ID" value="RVW53158.1"/>
    <property type="molecule type" value="Genomic_DNA"/>
</dbReference>
<dbReference type="PANTHER" id="PTHR34835:SF34">
    <property type="entry name" value="OS08G0555500 PROTEIN"/>
    <property type="match status" value="1"/>
</dbReference>